<keyword evidence="1" id="KW-0812">Transmembrane</keyword>
<protein>
    <submittedName>
        <fullName evidence="2">Plasmid IncI1-type surface exclusion protein ExcA</fullName>
    </submittedName>
</protein>
<evidence type="ECO:0000313" key="3">
    <source>
        <dbReference type="Proteomes" id="UP000042738"/>
    </source>
</evidence>
<evidence type="ECO:0000256" key="1">
    <source>
        <dbReference type="SAM" id="Phobius"/>
    </source>
</evidence>
<evidence type="ECO:0000313" key="2">
    <source>
        <dbReference type="EMBL" id="QLH64505.1"/>
    </source>
</evidence>
<keyword evidence="2" id="KW-0614">Plasmid</keyword>
<dbReference type="STRING" id="138074.SYMBAF_190039"/>
<feature type="transmembrane region" description="Helical" evidence="1">
    <location>
        <begin position="21"/>
        <end position="42"/>
    </location>
</feature>
<dbReference type="Proteomes" id="UP000042738">
    <property type="component" value="Plasmid pSsAf2.3-2"/>
</dbReference>
<keyword evidence="1" id="KW-0472">Membrane</keyword>
<reference evidence="2 3" key="1">
    <citation type="journal article" date="2014" name="Genome Announc.">
        <title>Whole-Genome Sequence of Serratia symbiotica Strain CWBI-2.3T, a Free-Living Symbiont of the Black Bean Aphid Aphis fabae.</title>
        <authorList>
            <person name="Foray V."/>
            <person name="Grigorescu A.S."/>
            <person name="Sabri A."/>
            <person name="Haubruge E."/>
            <person name="Lognay G."/>
            <person name="Francis F."/>
            <person name="Fauconnier M.L."/>
            <person name="Hance T."/>
            <person name="Thonart P."/>
        </authorList>
    </citation>
    <scope>NUCLEOTIDE SEQUENCE [LARGE SCALE GENOMIC DNA]</scope>
    <source>
        <strain evidence="2">CWBI-2.3</strain>
        <plasmid evidence="2 3">pSsAf2.3-2</plasmid>
    </source>
</reference>
<proteinExistence type="predicted"/>
<dbReference type="RefSeq" id="WP_152609077.1">
    <property type="nucleotide sequence ID" value="NZ_CP050857.1"/>
</dbReference>
<dbReference type="GeneID" id="93738152"/>
<gene>
    <name evidence="2" type="primary">excA</name>
    <name evidence="2" type="ORF">SYMBAF_16895</name>
</gene>
<geneLocation type="plasmid" evidence="2 3">
    <name>pSsAf2.3-2</name>
</geneLocation>
<keyword evidence="1" id="KW-1133">Transmembrane helix</keyword>
<dbReference type="NCBIfam" id="NF033891">
    <property type="entry name" value="surf_exc_IncI1"/>
    <property type="match status" value="1"/>
</dbReference>
<organism evidence="2 3">
    <name type="scientific">Serratia symbiotica</name>
    <dbReference type="NCBI Taxonomy" id="138074"/>
    <lineage>
        <taxon>Bacteria</taxon>
        <taxon>Pseudomonadati</taxon>
        <taxon>Pseudomonadota</taxon>
        <taxon>Gammaproteobacteria</taxon>
        <taxon>Enterobacterales</taxon>
        <taxon>Yersiniaceae</taxon>
        <taxon>Serratia</taxon>
    </lineage>
</organism>
<feature type="transmembrane region" description="Helical" evidence="1">
    <location>
        <begin position="48"/>
        <end position="69"/>
    </location>
</feature>
<dbReference type="AlphaFoldDB" id="A0A068Z803"/>
<dbReference type="EMBL" id="CP050857">
    <property type="protein sequence ID" value="QLH64505.1"/>
    <property type="molecule type" value="Genomic_DNA"/>
</dbReference>
<accession>A0A068Z803</accession>
<name>A0A068Z803_9GAMM</name>
<sequence>MQTVQRHDNWLDFIWALVRMLYYFVLLPCALLFSVITLPIVISSSFKLFTTDYFLLTMLWLTILIPLAIRRCSFRNQRRKLEKMVALLSRPDRFSPQKQHQVMDVGDGKYFGIDTRHGTLLYIHRVKKDVIDVIGLSMKDWTRRQLEGSALRLYTRMPDMPVLSIHAHPSVARVLFDTLDAMSHNHYDDPFPDAWPEYVKQQSRFIEFEHDVVVPQVA</sequence>